<dbReference type="SUPFAM" id="SSF48264">
    <property type="entry name" value="Cytochrome P450"/>
    <property type="match status" value="1"/>
</dbReference>
<dbReference type="InterPro" id="IPR002403">
    <property type="entry name" value="Cyt_P450_E_grp-IV"/>
</dbReference>
<dbReference type="Pfam" id="PF00067">
    <property type="entry name" value="p450"/>
    <property type="match status" value="1"/>
</dbReference>
<sequence length="501" mass="56463">MDTALLLRSFGLASVFLLAWQLRRAITTGSKLKDIPTVGPSGIIASWLGAFKFIFHAREIIQEGHRTYYGGAFKVPLFDKWMVVVSGAEKIDDIRKASREQLSSVDAAQDLFQMDYTIGYSFTVDPYHSDVVRSSLTRNIAACFADVQDEIKAAFKDNVPITEDWVEVPAYKTILQIVCRASNRMFVGLPLCRNPDYIKLNIDFTMNVVACAHIINLFPSILAPIVGSIVTPRRRAMTQMENFLGADIRERLHQDDVNGKDWPGKPNDLLSWLIDGTNGDSERRTVSDLIVRMLGMNFAAIHTTSMSFTTGLFALAAHPEHVQILRSEVETIIAEEGWSKAAMGKMNLLDSFLKEAMRVYGNFAVFGMVRLAKKDFVFSDGTIVPAGHQISVAAYSTHMYEENYEDPLEFKPWRFSDMRKKEGEGIRHQMVTTSLDYLLFGNGRPACPGRFFAVNELKALMTYVLLNFDVKMDKVPESKWFLADRIPQNSNVLFKKRATSS</sequence>
<reference evidence="9" key="1">
    <citation type="submission" date="2023-06" db="EMBL/GenBank/DDBJ databases">
        <authorList>
            <consortium name="Lawrence Berkeley National Laboratory"/>
            <person name="Ahrendt S."/>
            <person name="Sahu N."/>
            <person name="Indic B."/>
            <person name="Wong-Bajracharya J."/>
            <person name="Merenyi Z."/>
            <person name="Ke H.-M."/>
            <person name="Monk M."/>
            <person name="Kocsube S."/>
            <person name="Drula E."/>
            <person name="Lipzen A."/>
            <person name="Balint B."/>
            <person name="Henrissat B."/>
            <person name="Andreopoulos B."/>
            <person name="Martin F.M."/>
            <person name="Harder C.B."/>
            <person name="Rigling D."/>
            <person name="Ford K.L."/>
            <person name="Foster G.D."/>
            <person name="Pangilinan J."/>
            <person name="Papanicolaou A."/>
            <person name="Barry K."/>
            <person name="LaButti K."/>
            <person name="Viragh M."/>
            <person name="Koriabine M."/>
            <person name="Yan M."/>
            <person name="Riley R."/>
            <person name="Champramary S."/>
            <person name="Plett K.L."/>
            <person name="Tsai I.J."/>
            <person name="Slot J."/>
            <person name="Sipos G."/>
            <person name="Plett J."/>
            <person name="Nagy L.G."/>
            <person name="Grigoriev I.V."/>
        </authorList>
    </citation>
    <scope>NUCLEOTIDE SEQUENCE</scope>
    <source>
        <strain evidence="9">CCBAS 213</strain>
    </source>
</reference>
<dbReference type="InterPro" id="IPR036396">
    <property type="entry name" value="Cyt_P450_sf"/>
</dbReference>
<evidence type="ECO:0000256" key="2">
    <source>
        <dbReference type="ARBA" id="ARBA00010617"/>
    </source>
</evidence>
<dbReference type="GO" id="GO:0005506">
    <property type="term" value="F:iron ion binding"/>
    <property type="evidence" value="ECO:0007669"/>
    <property type="project" value="InterPro"/>
</dbReference>
<keyword evidence="7" id="KW-0503">Monooxygenase</keyword>
<feature type="signal peptide" evidence="8">
    <location>
        <begin position="1"/>
        <end position="25"/>
    </location>
</feature>
<dbReference type="AlphaFoldDB" id="A0AA39MWA1"/>
<dbReference type="GO" id="GO:0016705">
    <property type="term" value="F:oxidoreductase activity, acting on paired donors, with incorporation or reduction of molecular oxygen"/>
    <property type="evidence" value="ECO:0007669"/>
    <property type="project" value="InterPro"/>
</dbReference>
<dbReference type="InterPro" id="IPR017972">
    <property type="entry name" value="Cyt_P450_CS"/>
</dbReference>
<evidence type="ECO:0000256" key="1">
    <source>
        <dbReference type="ARBA" id="ARBA00001971"/>
    </source>
</evidence>
<evidence type="ECO:0000256" key="5">
    <source>
        <dbReference type="ARBA" id="ARBA00023004"/>
    </source>
</evidence>
<dbReference type="PANTHER" id="PTHR46206">
    <property type="entry name" value="CYTOCHROME P450"/>
    <property type="match status" value="1"/>
</dbReference>
<evidence type="ECO:0000256" key="8">
    <source>
        <dbReference type="SAM" id="SignalP"/>
    </source>
</evidence>
<dbReference type="Proteomes" id="UP001175211">
    <property type="component" value="Unassembled WGS sequence"/>
</dbReference>
<keyword evidence="3 6" id="KW-0479">Metal-binding</keyword>
<accession>A0AA39MWA1</accession>
<name>A0AA39MWA1_ARMTA</name>
<gene>
    <name evidence="9" type="ORF">EV420DRAFT_834776</name>
</gene>
<comment type="similarity">
    <text evidence="2 7">Belongs to the cytochrome P450 family.</text>
</comment>
<feature type="binding site" description="axial binding residue" evidence="6">
    <location>
        <position position="447"/>
    </location>
    <ligand>
        <name>heme</name>
        <dbReference type="ChEBI" id="CHEBI:30413"/>
    </ligand>
    <ligandPart>
        <name>Fe</name>
        <dbReference type="ChEBI" id="CHEBI:18248"/>
    </ligandPart>
</feature>
<dbReference type="GO" id="GO:0004497">
    <property type="term" value="F:monooxygenase activity"/>
    <property type="evidence" value="ECO:0007669"/>
    <property type="project" value="UniProtKB-KW"/>
</dbReference>
<comment type="cofactor">
    <cofactor evidence="1 6">
        <name>heme</name>
        <dbReference type="ChEBI" id="CHEBI:30413"/>
    </cofactor>
</comment>
<dbReference type="RefSeq" id="XP_060326652.1">
    <property type="nucleotide sequence ID" value="XM_060483651.1"/>
</dbReference>
<organism evidence="9 10">
    <name type="scientific">Armillaria tabescens</name>
    <name type="common">Ringless honey mushroom</name>
    <name type="synonym">Agaricus tabescens</name>
    <dbReference type="NCBI Taxonomy" id="1929756"/>
    <lineage>
        <taxon>Eukaryota</taxon>
        <taxon>Fungi</taxon>
        <taxon>Dikarya</taxon>
        <taxon>Basidiomycota</taxon>
        <taxon>Agaricomycotina</taxon>
        <taxon>Agaricomycetes</taxon>
        <taxon>Agaricomycetidae</taxon>
        <taxon>Agaricales</taxon>
        <taxon>Marasmiineae</taxon>
        <taxon>Physalacriaceae</taxon>
        <taxon>Desarmillaria</taxon>
    </lineage>
</organism>
<evidence type="ECO:0000313" key="9">
    <source>
        <dbReference type="EMBL" id="KAK0448937.1"/>
    </source>
</evidence>
<keyword evidence="6 7" id="KW-0349">Heme</keyword>
<evidence type="ECO:0000313" key="10">
    <source>
        <dbReference type="Proteomes" id="UP001175211"/>
    </source>
</evidence>
<dbReference type="Gene3D" id="1.10.630.10">
    <property type="entry name" value="Cytochrome P450"/>
    <property type="match status" value="1"/>
</dbReference>
<evidence type="ECO:0000256" key="3">
    <source>
        <dbReference type="ARBA" id="ARBA00022723"/>
    </source>
</evidence>
<dbReference type="PROSITE" id="PS00086">
    <property type="entry name" value="CYTOCHROME_P450"/>
    <property type="match status" value="1"/>
</dbReference>
<dbReference type="PRINTS" id="PR00465">
    <property type="entry name" value="EP450IV"/>
</dbReference>
<keyword evidence="4 7" id="KW-0560">Oxidoreductase</keyword>
<comment type="caution">
    <text evidence="9">The sequence shown here is derived from an EMBL/GenBank/DDBJ whole genome shotgun (WGS) entry which is preliminary data.</text>
</comment>
<feature type="chain" id="PRO_5041211123" evidence="8">
    <location>
        <begin position="26"/>
        <end position="501"/>
    </location>
</feature>
<keyword evidence="5 6" id="KW-0408">Iron</keyword>
<dbReference type="CDD" id="cd11041">
    <property type="entry name" value="CYP503A1-like"/>
    <property type="match status" value="1"/>
</dbReference>
<keyword evidence="10" id="KW-1185">Reference proteome</keyword>
<dbReference type="GeneID" id="85367199"/>
<dbReference type="EMBL" id="JAUEPS010000040">
    <property type="protein sequence ID" value="KAK0448937.1"/>
    <property type="molecule type" value="Genomic_DNA"/>
</dbReference>
<evidence type="ECO:0000256" key="4">
    <source>
        <dbReference type="ARBA" id="ARBA00023002"/>
    </source>
</evidence>
<dbReference type="GO" id="GO:0020037">
    <property type="term" value="F:heme binding"/>
    <property type="evidence" value="ECO:0007669"/>
    <property type="project" value="InterPro"/>
</dbReference>
<protein>
    <submittedName>
        <fullName evidence="9">Cytochrome P450</fullName>
    </submittedName>
</protein>
<proteinExistence type="inferred from homology"/>
<evidence type="ECO:0000256" key="6">
    <source>
        <dbReference type="PIRSR" id="PIRSR602403-1"/>
    </source>
</evidence>
<dbReference type="InterPro" id="IPR001128">
    <property type="entry name" value="Cyt_P450"/>
</dbReference>
<evidence type="ECO:0000256" key="7">
    <source>
        <dbReference type="RuleBase" id="RU000461"/>
    </source>
</evidence>
<keyword evidence="8" id="KW-0732">Signal</keyword>